<dbReference type="KEGG" id="hdf:AArcSl_1560"/>
<evidence type="ECO:0000259" key="3">
    <source>
        <dbReference type="Pfam" id="PF07790"/>
    </source>
</evidence>
<gene>
    <name evidence="4" type="ORF">AArcSl_1560</name>
</gene>
<feature type="region of interest" description="Disordered" evidence="1">
    <location>
        <begin position="34"/>
        <end position="73"/>
    </location>
</feature>
<dbReference type="Proteomes" id="UP000263012">
    <property type="component" value="Chromosome"/>
</dbReference>
<dbReference type="AlphaFoldDB" id="A0A343TJB7"/>
<keyword evidence="2" id="KW-0812">Transmembrane</keyword>
<feature type="domain" description="Archaeal Type IV pilin N-terminal" evidence="3">
    <location>
        <begin position="74"/>
        <end position="148"/>
    </location>
</feature>
<dbReference type="EMBL" id="CP025066">
    <property type="protein sequence ID" value="AUX09189.1"/>
    <property type="molecule type" value="Genomic_DNA"/>
</dbReference>
<feature type="compositionally biased region" description="Low complexity" evidence="1">
    <location>
        <begin position="34"/>
        <end position="45"/>
    </location>
</feature>
<evidence type="ECO:0000256" key="2">
    <source>
        <dbReference type="SAM" id="Phobius"/>
    </source>
</evidence>
<feature type="compositionally biased region" description="Basic and acidic residues" evidence="1">
    <location>
        <begin position="59"/>
        <end position="73"/>
    </location>
</feature>
<accession>A0A343TJB7</accession>
<reference evidence="5" key="1">
    <citation type="submission" date="2017-11" db="EMBL/GenBank/DDBJ databases">
        <title>Phenotypic and genomic properties of facultatively anaerobic sulfur-reducing natronoarchaea from hypersaline soda lakes.</title>
        <authorList>
            <person name="Sorokin D.Y."/>
            <person name="Kublanov I.V."/>
            <person name="Roman P."/>
            <person name="Sinninghe Damste J.S."/>
            <person name="Golyshin P.N."/>
            <person name="Rojo D."/>
            <person name="Ciordia S."/>
            <person name="Mena M.D.C."/>
            <person name="Ferrer M."/>
            <person name="Messina E."/>
            <person name="Smedile F."/>
            <person name="La Spada G."/>
            <person name="La Cono V."/>
            <person name="Yakimov M.M."/>
        </authorList>
    </citation>
    <scope>NUCLEOTIDE SEQUENCE [LARGE SCALE GENOMIC DNA]</scope>
    <source>
        <strain evidence="5">AArc-Sl</strain>
    </source>
</reference>
<dbReference type="InterPro" id="IPR012859">
    <property type="entry name" value="Pilin_N_archaeal"/>
</dbReference>
<dbReference type="InterPro" id="IPR013373">
    <property type="entry name" value="Flagellin/pilin_N_arc"/>
</dbReference>
<keyword evidence="5" id="KW-1185">Reference proteome</keyword>
<organism evidence="4 5">
    <name type="scientific">Halalkaliarchaeum desulfuricum</name>
    <dbReference type="NCBI Taxonomy" id="2055893"/>
    <lineage>
        <taxon>Archaea</taxon>
        <taxon>Methanobacteriati</taxon>
        <taxon>Methanobacteriota</taxon>
        <taxon>Stenosarchaea group</taxon>
        <taxon>Halobacteria</taxon>
        <taxon>Halobacteriales</taxon>
        <taxon>Haloferacaceae</taxon>
        <taxon>Halalkaliarchaeum</taxon>
    </lineage>
</organism>
<dbReference type="NCBIfam" id="TIGR02537">
    <property type="entry name" value="arch_flag_Nterm"/>
    <property type="match status" value="1"/>
</dbReference>
<keyword evidence="2" id="KW-1133">Transmembrane helix</keyword>
<evidence type="ECO:0000256" key="1">
    <source>
        <dbReference type="SAM" id="MobiDB-lite"/>
    </source>
</evidence>
<keyword evidence="2" id="KW-0472">Membrane</keyword>
<dbReference type="Pfam" id="PF07790">
    <property type="entry name" value="Pilin_N"/>
    <property type="match status" value="1"/>
</dbReference>
<evidence type="ECO:0000313" key="5">
    <source>
        <dbReference type="Proteomes" id="UP000263012"/>
    </source>
</evidence>
<proteinExistence type="predicted"/>
<feature type="transmembrane region" description="Helical" evidence="2">
    <location>
        <begin position="78"/>
        <end position="103"/>
    </location>
</feature>
<name>A0A343TJB7_9EURY</name>
<sequence>MRGLVAGVTDLLPRKSAIADTWVGGFLSSDFQFRPNSVPNSNRPNTEQRKGIELTTADPRTDGTNRSSESTDRAQSEVIGSILVVALVVILVSTVGLAGLAAIGTFAPPEPAASVGLDGDVDEDGNLTLVVTHEGGDPLDPGEIVVLLGEGEERQSLDFYTETGDDSTFRPGERRELTAESFEGQVRVLVIHAPSGRTLGEGTITAR</sequence>
<evidence type="ECO:0000313" key="4">
    <source>
        <dbReference type="EMBL" id="AUX09189.1"/>
    </source>
</evidence>
<protein>
    <recommendedName>
        <fullName evidence="3">Archaeal Type IV pilin N-terminal domain-containing protein</fullName>
    </recommendedName>
</protein>